<dbReference type="AlphaFoldDB" id="A0A6I4USK9"/>
<feature type="domain" description="Thioredoxin" evidence="3">
    <location>
        <begin position="53"/>
        <end position="195"/>
    </location>
</feature>
<keyword evidence="2" id="KW-0732">Signal</keyword>
<dbReference type="InterPro" id="IPR017937">
    <property type="entry name" value="Thioredoxin_CS"/>
</dbReference>
<dbReference type="PROSITE" id="PS51257">
    <property type="entry name" value="PROKAR_LIPOPROTEIN"/>
    <property type="match status" value="1"/>
</dbReference>
<dbReference type="PANTHER" id="PTHR42852:SF13">
    <property type="entry name" value="PROTEIN DIPZ"/>
    <property type="match status" value="1"/>
</dbReference>
<organism evidence="4 5">
    <name type="scientific">Croceibacterium soli</name>
    <dbReference type="NCBI Taxonomy" id="1739690"/>
    <lineage>
        <taxon>Bacteria</taxon>
        <taxon>Pseudomonadati</taxon>
        <taxon>Pseudomonadota</taxon>
        <taxon>Alphaproteobacteria</taxon>
        <taxon>Sphingomonadales</taxon>
        <taxon>Erythrobacteraceae</taxon>
        <taxon>Croceibacterium</taxon>
    </lineage>
</organism>
<feature type="chain" id="PRO_5026197364" evidence="2">
    <location>
        <begin position="20"/>
        <end position="197"/>
    </location>
</feature>
<dbReference type="Proteomes" id="UP000469159">
    <property type="component" value="Unassembled WGS sequence"/>
</dbReference>
<comment type="caution">
    <text evidence="4">The sequence shown here is derived from an EMBL/GenBank/DDBJ whole genome shotgun (WGS) entry which is preliminary data.</text>
</comment>
<sequence length="197" mass="21014">MPRVPLLSLTLPLALLAGACDRETAVDAQQQENSAAAKADATAEELTGTLDRSHAGEPIPAVTVTDPSGASLVLAETRGKPVLLNLWATWCAPCVTEMPLLDQLAADLGDEVRVLTVSEDMKGAELVTPFFAERDLPNLPQWMDPKNDLAFAFDGGASLPLTVLYDAEGKEVWRVLGGYDWSSAEARTLIEEALPAT</sequence>
<evidence type="ECO:0000313" key="5">
    <source>
        <dbReference type="Proteomes" id="UP000469159"/>
    </source>
</evidence>
<dbReference type="EMBL" id="WTYK01000003">
    <property type="protein sequence ID" value="MXP41446.1"/>
    <property type="molecule type" value="Genomic_DNA"/>
</dbReference>
<evidence type="ECO:0000256" key="1">
    <source>
        <dbReference type="ARBA" id="ARBA00023284"/>
    </source>
</evidence>
<dbReference type="GO" id="GO:0015036">
    <property type="term" value="F:disulfide oxidoreductase activity"/>
    <property type="evidence" value="ECO:0007669"/>
    <property type="project" value="UniProtKB-ARBA"/>
</dbReference>
<protein>
    <submittedName>
        <fullName evidence="4">Redoxin family protein</fullName>
    </submittedName>
</protein>
<dbReference type="InterPro" id="IPR050553">
    <property type="entry name" value="Thioredoxin_ResA/DsbE_sf"/>
</dbReference>
<dbReference type="SUPFAM" id="SSF52833">
    <property type="entry name" value="Thioredoxin-like"/>
    <property type="match status" value="1"/>
</dbReference>
<proteinExistence type="predicted"/>
<evidence type="ECO:0000256" key="2">
    <source>
        <dbReference type="SAM" id="SignalP"/>
    </source>
</evidence>
<dbReference type="OrthoDB" id="9799347at2"/>
<dbReference type="CDD" id="cd02966">
    <property type="entry name" value="TlpA_like_family"/>
    <property type="match status" value="1"/>
</dbReference>
<dbReference type="Pfam" id="PF00578">
    <property type="entry name" value="AhpC-TSA"/>
    <property type="match status" value="1"/>
</dbReference>
<dbReference type="InterPro" id="IPR013766">
    <property type="entry name" value="Thioredoxin_domain"/>
</dbReference>
<dbReference type="PANTHER" id="PTHR42852">
    <property type="entry name" value="THIOL:DISULFIDE INTERCHANGE PROTEIN DSBE"/>
    <property type="match status" value="1"/>
</dbReference>
<evidence type="ECO:0000313" key="4">
    <source>
        <dbReference type="EMBL" id="MXP41446.1"/>
    </source>
</evidence>
<name>A0A6I4USK9_9SPHN</name>
<accession>A0A6I4USK9</accession>
<gene>
    <name evidence="4" type="ORF">GRI75_07295</name>
</gene>
<keyword evidence="5" id="KW-1185">Reference proteome</keyword>
<reference evidence="4 5" key="1">
    <citation type="submission" date="2019-12" db="EMBL/GenBank/DDBJ databases">
        <title>Genomic-based taxomic classification of the family Erythrobacteraceae.</title>
        <authorList>
            <person name="Xu L."/>
        </authorList>
    </citation>
    <scope>NUCLEOTIDE SEQUENCE [LARGE SCALE GENOMIC DNA]</scope>
    <source>
        <strain evidence="4 5">MCCC 1K02066</strain>
    </source>
</reference>
<dbReference type="InterPro" id="IPR000866">
    <property type="entry name" value="AhpC/TSA"/>
</dbReference>
<dbReference type="InterPro" id="IPR036249">
    <property type="entry name" value="Thioredoxin-like_sf"/>
</dbReference>
<dbReference type="GO" id="GO:0016209">
    <property type="term" value="F:antioxidant activity"/>
    <property type="evidence" value="ECO:0007669"/>
    <property type="project" value="InterPro"/>
</dbReference>
<dbReference type="PROSITE" id="PS51352">
    <property type="entry name" value="THIOREDOXIN_2"/>
    <property type="match status" value="1"/>
</dbReference>
<dbReference type="Gene3D" id="3.40.30.10">
    <property type="entry name" value="Glutaredoxin"/>
    <property type="match status" value="1"/>
</dbReference>
<evidence type="ECO:0000259" key="3">
    <source>
        <dbReference type="PROSITE" id="PS51352"/>
    </source>
</evidence>
<feature type="signal peptide" evidence="2">
    <location>
        <begin position="1"/>
        <end position="19"/>
    </location>
</feature>
<keyword evidence="1" id="KW-0676">Redox-active center</keyword>
<dbReference type="PROSITE" id="PS00194">
    <property type="entry name" value="THIOREDOXIN_1"/>
    <property type="match status" value="1"/>
</dbReference>